<evidence type="ECO:0000313" key="4">
    <source>
        <dbReference type="Proteomes" id="UP000253782"/>
    </source>
</evidence>
<dbReference type="AlphaFoldDB" id="A0A369UL88"/>
<evidence type="ECO:0000256" key="2">
    <source>
        <dbReference type="SAM" id="SignalP"/>
    </source>
</evidence>
<accession>A0A369UL88</accession>
<protein>
    <submittedName>
        <fullName evidence="3">Uncharacterized protein</fullName>
    </submittedName>
</protein>
<dbReference type="Proteomes" id="UP000253782">
    <property type="component" value="Unassembled WGS sequence"/>
</dbReference>
<evidence type="ECO:0000256" key="1">
    <source>
        <dbReference type="SAM" id="MobiDB-lite"/>
    </source>
</evidence>
<feature type="signal peptide" evidence="2">
    <location>
        <begin position="1"/>
        <end position="24"/>
    </location>
</feature>
<keyword evidence="4" id="KW-1185">Reference proteome</keyword>
<dbReference type="OrthoDB" id="5585636at2"/>
<organism evidence="3 4">
    <name type="scientific">Dyella tabacisoli</name>
    <dbReference type="NCBI Taxonomy" id="2282381"/>
    <lineage>
        <taxon>Bacteria</taxon>
        <taxon>Pseudomonadati</taxon>
        <taxon>Pseudomonadota</taxon>
        <taxon>Gammaproteobacteria</taxon>
        <taxon>Lysobacterales</taxon>
        <taxon>Rhodanobacteraceae</taxon>
        <taxon>Dyella</taxon>
    </lineage>
</organism>
<keyword evidence="2" id="KW-0732">Signal</keyword>
<evidence type="ECO:0000313" key="3">
    <source>
        <dbReference type="EMBL" id="RDD80360.1"/>
    </source>
</evidence>
<sequence>MNHRTYLITALALALAPLCAPVFAADQAPPGHGLRELSDTEMSTMRGRYSPPGGTSVAWFGVSMISTWQTATNQLLQSTLTLNMDFRKDQPQISFQPNVTITSVNAPLPPTTTNPTPPTAPSGPSRSVDSSGLANAGGVVQSVQIAGDSNHASNTTRLNVQDGGTPPAPSSPSTTPTTPTAPSNALATISKDGATATASYAGDAASVRLTIQGQGAVEQWIRNGSLGQSVTLSSDNQMVSNQMQIDLIRRAVATNIQLAQNVAQAINLTHGVSGR</sequence>
<feature type="compositionally biased region" description="Low complexity" evidence="1">
    <location>
        <begin position="171"/>
        <end position="182"/>
    </location>
</feature>
<feature type="compositionally biased region" description="Polar residues" evidence="1">
    <location>
        <begin position="122"/>
        <end position="133"/>
    </location>
</feature>
<feature type="region of interest" description="Disordered" evidence="1">
    <location>
        <begin position="98"/>
        <end position="133"/>
    </location>
</feature>
<comment type="caution">
    <text evidence="3">The sequence shown here is derived from an EMBL/GenBank/DDBJ whole genome shotgun (WGS) entry which is preliminary data.</text>
</comment>
<feature type="region of interest" description="Disordered" evidence="1">
    <location>
        <begin position="150"/>
        <end position="182"/>
    </location>
</feature>
<feature type="compositionally biased region" description="Pro residues" evidence="1">
    <location>
        <begin position="107"/>
        <end position="121"/>
    </location>
</feature>
<reference evidence="3 4" key="1">
    <citation type="submission" date="2018-07" db="EMBL/GenBank/DDBJ databases">
        <title>Dyella tabacisoli L4-6T, whole genome shotgun sequence.</title>
        <authorList>
            <person name="Zhou X.-K."/>
            <person name="Li W.-J."/>
            <person name="Duan Y.-Q."/>
        </authorList>
    </citation>
    <scope>NUCLEOTIDE SEQUENCE [LARGE SCALE GENOMIC DNA]</scope>
    <source>
        <strain evidence="3 4">L4-6</strain>
    </source>
</reference>
<feature type="compositionally biased region" description="Polar residues" evidence="1">
    <location>
        <begin position="150"/>
        <end position="159"/>
    </location>
</feature>
<dbReference type="EMBL" id="QQAH01000018">
    <property type="protein sequence ID" value="RDD80360.1"/>
    <property type="molecule type" value="Genomic_DNA"/>
</dbReference>
<proteinExistence type="predicted"/>
<gene>
    <name evidence="3" type="ORF">DVJ77_17630</name>
</gene>
<name>A0A369UL88_9GAMM</name>
<feature type="chain" id="PRO_5016719824" evidence="2">
    <location>
        <begin position="25"/>
        <end position="275"/>
    </location>
</feature>